<evidence type="ECO:0000256" key="1">
    <source>
        <dbReference type="ARBA" id="ARBA00004141"/>
    </source>
</evidence>
<keyword evidence="4 6" id="KW-1133">Transmembrane helix</keyword>
<dbReference type="RefSeq" id="WP_149499242.1">
    <property type="nucleotide sequence ID" value="NZ_JAJMQV010000056.1"/>
</dbReference>
<keyword evidence="8" id="KW-1185">Reference proteome</keyword>
<dbReference type="Pfam" id="PF04241">
    <property type="entry name" value="DUF423"/>
    <property type="match status" value="1"/>
</dbReference>
<dbReference type="InterPro" id="IPR006696">
    <property type="entry name" value="DUF423"/>
</dbReference>
<evidence type="ECO:0000256" key="4">
    <source>
        <dbReference type="ARBA" id="ARBA00022989"/>
    </source>
</evidence>
<reference evidence="7 8" key="1">
    <citation type="submission" date="2023-06" db="EMBL/GenBank/DDBJ databases">
        <title>Roseiconus lacunae JC819 isolated from Gulf of Mannar region, Tamil Nadu.</title>
        <authorList>
            <person name="Pk S."/>
            <person name="Ch S."/>
            <person name="Ch V.R."/>
        </authorList>
    </citation>
    <scope>NUCLEOTIDE SEQUENCE [LARGE SCALE GENOMIC DNA]</scope>
    <source>
        <strain evidence="7 8">JC819</strain>
    </source>
</reference>
<gene>
    <name evidence="7" type="ORF">QTN89_14745</name>
</gene>
<sequence length="132" mass="13952">MIRSRLVIAGIAGALGVAIGAFGAHGLESYLVGFSDDPLYLEKRLSQFDTGARYHLVHAVAILALASLPKGRVSSVATWLFVTGIILFSGSLYVLVLTDTSWLGAITPLGGLAWIAAWVSLLWINAPQGNES</sequence>
<comment type="caution">
    <text evidence="7">The sequence shown here is derived from an EMBL/GenBank/DDBJ whole genome shotgun (WGS) entry which is preliminary data.</text>
</comment>
<protein>
    <submittedName>
        <fullName evidence="7">DUF423 domain-containing protein</fullName>
    </submittedName>
</protein>
<dbReference type="PANTHER" id="PTHR43461:SF1">
    <property type="entry name" value="TRANSMEMBRANE PROTEIN 256"/>
    <property type="match status" value="1"/>
</dbReference>
<feature type="transmembrane region" description="Helical" evidence="6">
    <location>
        <begin position="76"/>
        <end position="96"/>
    </location>
</feature>
<evidence type="ECO:0000256" key="2">
    <source>
        <dbReference type="ARBA" id="ARBA00009694"/>
    </source>
</evidence>
<accession>A0ABT7PJL8</accession>
<comment type="similarity">
    <text evidence="2">Belongs to the UPF0382 family.</text>
</comment>
<evidence type="ECO:0000313" key="8">
    <source>
        <dbReference type="Proteomes" id="UP001239462"/>
    </source>
</evidence>
<keyword evidence="5 6" id="KW-0472">Membrane</keyword>
<evidence type="ECO:0000256" key="3">
    <source>
        <dbReference type="ARBA" id="ARBA00022692"/>
    </source>
</evidence>
<evidence type="ECO:0000313" key="7">
    <source>
        <dbReference type="EMBL" id="MDM4016701.1"/>
    </source>
</evidence>
<organism evidence="7 8">
    <name type="scientific">Roseiconus lacunae</name>
    <dbReference type="NCBI Taxonomy" id="2605694"/>
    <lineage>
        <taxon>Bacteria</taxon>
        <taxon>Pseudomonadati</taxon>
        <taxon>Planctomycetota</taxon>
        <taxon>Planctomycetia</taxon>
        <taxon>Pirellulales</taxon>
        <taxon>Pirellulaceae</taxon>
        <taxon>Roseiconus</taxon>
    </lineage>
</organism>
<comment type="subcellular location">
    <subcellularLocation>
        <location evidence="1">Membrane</location>
        <topology evidence="1">Multi-pass membrane protein</topology>
    </subcellularLocation>
</comment>
<dbReference type="PANTHER" id="PTHR43461">
    <property type="entry name" value="TRANSMEMBRANE PROTEIN 256"/>
    <property type="match status" value="1"/>
</dbReference>
<name>A0ABT7PJL8_9BACT</name>
<dbReference type="Proteomes" id="UP001239462">
    <property type="component" value="Unassembled WGS sequence"/>
</dbReference>
<proteinExistence type="inferred from homology"/>
<feature type="transmembrane region" description="Helical" evidence="6">
    <location>
        <begin position="102"/>
        <end position="124"/>
    </location>
</feature>
<dbReference type="EMBL" id="JASZZN010000010">
    <property type="protein sequence ID" value="MDM4016701.1"/>
    <property type="molecule type" value="Genomic_DNA"/>
</dbReference>
<keyword evidence="3 6" id="KW-0812">Transmembrane</keyword>
<evidence type="ECO:0000256" key="6">
    <source>
        <dbReference type="SAM" id="Phobius"/>
    </source>
</evidence>
<evidence type="ECO:0000256" key="5">
    <source>
        <dbReference type="ARBA" id="ARBA00023136"/>
    </source>
</evidence>